<evidence type="ECO:0000313" key="2">
    <source>
        <dbReference type="Proteomes" id="UP001381693"/>
    </source>
</evidence>
<keyword evidence="2" id="KW-1185">Reference proteome</keyword>
<dbReference type="Proteomes" id="UP001381693">
    <property type="component" value="Unassembled WGS sequence"/>
</dbReference>
<accession>A0AAN8XRK5</accession>
<dbReference type="AlphaFoldDB" id="A0AAN8XRK5"/>
<proteinExistence type="predicted"/>
<organism evidence="1 2">
    <name type="scientific">Halocaridina rubra</name>
    <name type="common">Hawaiian red shrimp</name>
    <dbReference type="NCBI Taxonomy" id="373956"/>
    <lineage>
        <taxon>Eukaryota</taxon>
        <taxon>Metazoa</taxon>
        <taxon>Ecdysozoa</taxon>
        <taxon>Arthropoda</taxon>
        <taxon>Crustacea</taxon>
        <taxon>Multicrustacea</taxon>
        <taxon>Malacostraca</taxon>
        <taxon>Eumalacostraca</taxon>
        <taxon>Eucarida</taxon>
        <taxon>Decapoda</taxon>
        <taxon>Pleocyemata</taxon>
        <taxon>Caridea</taxon>
        <taxon>Atyoidea</taxon>
        <taxon>Atyidae</taxon>
        <taxon>Halocaridina</taxon>
    </lineage>
</organism>
<protein>
    <submittedName>
        <fullName evidence="1">Uncharacterized protein</fullName>
    </submittedName>
</protein>
<reference evidence="1 2" key="1">
    <citation type="submission" date="2023-11" db="EMBL/GenBank/DDBJ databases">
        <title>Halocaridina rubra genome assembly.</title>
        <authorList>
            <person name="Smith C."/>
        </authorList>
    </citation>
    <scope>NUCLEOTIDE SEQUENCE [LARGE SCALE GENOMIC DNA]</scope>
    <source>
        <strain evidence="1">EP-1</strain>
        <tissue evidence="1">Whole</tissue>
    </source>
</reference>
<dbReference type="EMBL" id="JAXCGZ010003851">
    <property type="protein sequence ID" value="KAK7082924.1"/>
    <property type="molecule type" value="Genomic_DNA"/>
</dbReference>
<comment type="caution">
    <text evidence="1">The sequence shown here is derived from an EMBL/GenBank/DDBJ whole genome shotgun (WGS) entry which is preliminary data.</text>
</comment>
<name>A0AAN8XRK5_HALRR</name>
<feature type="non-terminal residue" evidence="1">
    <location>
        <position position="82"/>
    </location>
</feature>
<gene>
    <name evidence="1" type="ORF">SK128_020944</name>
</gene>
<evidence type="ECO:0000313" key="1">
    <source>
        <dbReference type="EMBL" id="KAK7082924.1"/>
    </source>
</evidence>
<sequence>MLHSEVHAILPPSLSLSFPFLPYRTVNRGLPPETGGHPHPTSLPRIYTATHLHMYTRQYRPLPYLQQRGFLNNTMQLFCQSH</sequence>